<proteinExistence type="predicted"/>
<keyword evidence="2" id="KW-1185">Reference proteome</keyword>
<protein>
    <submittedName>
        <fullName evidence="1">Uncharacterized protein</fullName>
    </submittedName>
</protein>
<sequence>MDGFKKERRWVVLVTDGRFMLLGRDADPSDERIEDLEGSLSERGLAGWLLIMEGEPTDGTKPRLMQVRSLAEPKTSFDSAVDAFVKNYASGPSGFSH</sequence>
<organism evidence="1 2">
    <name type="scientific">Sabulicella glaciei</name>
    <dbReference type="NCBI Taxonomy" id="2984948"/>
    <lineage>
        <taxon>Bacteria</taxon>
        <taxon>Pseudomonadati</taxon>
        <taxon>Pseudomonadota</taxon>
        <taxon>Alphaproteobacteria</taxon>
        <taxon>Acetobacterales</taxon>
        <taxon>Acetobacteraceae</taxon>
        <taxon>Sabulicella</taxon>
    </lineage>
</organism>
<dbReference type="Proteomes" id="UP001526430">
    <property type="component" value="Unassembled WGS sequence"/>
</dbReference>
<accession>A0ABT3NZE9</accession>
<evidence type="ECO:0000313" key="2">
    <source>
        <dbReference type="Proteomes" id="UP001526430"/>
    </source>
</evidence>
<reference evidence="1 2" key="1">
    <citation type="submission" date="2022-10" db="EMBL/GenBank/DDBJ databases">
        <title>Roseococcus glaciei nov., sp. nov., isolated from glacier.</title>
        <authorList>
            <person name="Liu Q."/>
            <person name="Xin Y.-H."/>
        </authorList>
    </citation>
    <scope>NUCLEOTIDE SEQUENCE [LARGE SCALE GENOMIC DNA]</scope>
    <source>
        <strain evidence="1 2">MDT2-1-1</strain>
    </source>
</reference>
<gene>
    <name evidence="1" type="ORF">OF850_18110</name>
</gene>
<evidence type="ECO:0000313" key="1">
    <source>
        <dbReference type="EMBL" id="MCW8087543.1"/>
    </source>
</evidence>
<name>A0ABT3NZE9_9PROT</name>
<dbReference type="RefSeq" id="WP_301591752.1">
    <property type="nucleotide sequence ID" value="NZ_JAPFQI010000018.1"/>
</dbReference>
<comment type="caution">
    <text evidence="1">The sequence shown here is derived from an EMBL/GenBank/DDBJ whole genome shotgun (WGS) entry which is preliminary data.</text>
</comment>
<dbReference type="EMBL" id="JAPFQI010000018">
    <property type="protein sequence ID" value="MCW8087543.1"/>
    <property type="molecule type" value="Genomic_DNA"/>
</dbReference>